<dbReference type="Pfam" id="PF06775">
    <property type="entry name" value="Seipin"/>
    <property type="match status" value="1"/>
</dbReference>
<feature type="transmembrane region" description="Helical" evidence="13">
    <location>
        <begin position="997"/>
        <end position="1020"/>
    </location>
</feature>
<dbReference type="GO" id="GO:0036297">
    <property type="term" value="P:interstrand cross-link repair"/>
    <property type="evidence" value="ECO:0007669"/>
    <property type="project" value="TreeGrafter"/>
</dbReference>
<dbReference type="PANTHER" id="PTHR32086">
    <property type="entry name" value="FANCONI ANEMIA GROUP D2 PROTEIN"/>
    <property type="match status" value="1"/>
</dbReference>
<evidence type="ECO:0000256" key="9">
    <source>
        <dbReference type="ARBA" id="ARBA00023136"/>
    </source>
</evidence>
<dbReference type="GO" id="GO:1990918">
    <property type="term" value="P:double-strand break repair involved in meiotic recombination"/>
    <property type="evidence" value="ECO:0007669"/>
    <property type="project" value="TreeGrafter"/>
</dbReference>
<feature type="compositionally biased region" description="Acidic residues" evidence="12">
    <location>
        <begin position="749"/>
        <end position="759"/>
    </location>
</feature>
<sequence>MAIDGSDDMDLFDAFDEIDNGVEEHLISRNASYTGEVENGEGYKTGDDIRTAFLKFTQRTQRGVAPTNDIGEFLDPRNDFEKILLEEKVELRRDDNCRAFGGQDTVFRALLLCKMSQTKAFDILLYHMQLLANEKEEEMCDLALICVAHIRFLDRVFDSQSLFQSIFDRDFDEWSPGPRDALIKALPEVTLLLKVLTDPLSQQNAALNLQDMILRRVDEESISFKMSILSTLILLRTDGNTARKVQIYHHQIRRSLVRSAMTFEPDTLPFLITYCIETLVTDDKSTFKDILNELASYLRIDQRCTIDEIVLEIFNKLARFVQLEGAKGWKEVVIFLKKGNTSKDSSPDDLSTADSSRENSDEMRFDLFEVLLSFSLLSVDGCRTSVISSLKNQLTQYPDYINNFLKNCKTALSYNKFCVRHFSSLSVLARHCLWCIDDVVHKFGASIYKELGIKVTLHAMLSHLSKTDSEAEAILGVITQLIDESIDIVLPFTSDLQDCLDLLEVLSMDNIKRLFNILISIYMKIGTEIKLKLFWADELLASFRTEFFTERSPEYEPDSELENNRYARKESTLWLTAPRHRLMELVPQLELLKELALMKQRWCTDDDTQMAIDNHWERFFFVLEANIGMSKICASKNTASKEVADILYHTIDWIRMVLNTFSSCEHFPNVKQAVIQELWIKKFSLMFECQKQLISTIGILKNWSIPSCLVQHSRVMVTAEQKTAIKRKRLKTNKGKKEKQMNDQAETVNTEETEGEQEEQLIPNKRRATAFLMEQLLNIMIVVIPKKVKKIPIFVQKKESEKTTCEWHGDSNDIWKNISKVLPIVWTILDNTAEFFRGDLDSSNIIEGNTELVTQMAQLMRLCLVVLSTVFSSRDVSGASIGDCDRGDIGRQERRRIIMEKVERSIIQTRKSQEESTENAELTLLKYLVNTAEVVPTLNVAVALLDTTQAVDGWTDELKRKLARHCIAFLKKEWRDEESKPLKGVQLSSPVKNILELVLIPVKTGISFCFLLVYFLFNYYDFRHYIRLRSIEERLAAVQWILANKIAELIPDDERQRSKISSNERPDDPEMTESDIKQRFACFTRSTITAIYKVLFSTVNNCISQRLSQSDVIKLGQMTVDECLKQWNMAASCFCLLGLLLRVKELRNASVLMTAVREGKRFLTLFSKHRVRKSQIRMKIWKKKVQAVKKWKIRERNLILPSSPSNEIPLNLIFSTCNYELHGICSFPTATLDYEKGTLFSPSVFYSLTVRVKFADVETRQKLGIFQNIISVFDGDVLTKQYARSAYIKEASMFTKVLWVMFFPLYFAGFFYDYQSMELVLTNEHIESYDRLSTRLTYALQDRFAQVRIGLIYGYTSHAVLSIYSEDVFTSPIHIVLLIVNMALFAFALIALTAQK</sequence>
<evidence type="ECO:0000256" key="4">
    <source>
        <dbReference type="ARBA" id="ARBA00022692"/>
    </source>
</evidence>
<feature type="transmembrane region" description="Helical" evidence="13">
    <location>
        <begin position="1373"/>
        <end position="1394"/>
    </location>
</feature>
<keyword evidence="14" id="KW-1185">Reference proteome</keyword>
<proteinExistence type="inferred from homology"/>
<comment type="similarity">
    <text evidence="11">Belongs to the Fanconi anemia protein FANCD2 family.</text>
</comment>
<evidence type="ECO:0000256" key="6">
    <source>
        <dbReference type="ARBA" id="ARBA00022843"/>
    </source>
</evidence>
<keyword evidence="9 13" id="KW-0472">Membrane</keyword>
<dbReference type="InterPro" id="IPR029448">
    <property type="entry name" value="FANCD2"/>
</dbReference>
<evidence type="ECO:0000256" key="1">
    <source>
        <dbReference type="ARBA" id="ARBA00004123"/>
    </source>
</evidence>
<evidence type="ECO:0000256" key="10">
    <source>
        <dbReference type="ARBA" id="ARBA00023242"/>
    </source>
</evidence>
<dbReference type="InterPro" id="IPR009617">
    <property type="entry name" value="Seipin"/>
</dbReference>
<dbReference type="GO" id="GO:0007129">
    <property type="term" value="P:homologous chromosome pairing at meiosis"/>
    <property type="evidence" value="ECO:0007669"/>
    <property type="project" value="TreeGrafter"/>
</dbReference>
<comment type="subcellular location">
    <subcellularLocation>
        <location evidence="2">Endoplasmic reticulum membrane</location>
        <topology evidence="2">Multi-pass membrane protein</topology>
    </subcellularLocation>
    <subcellularLocation>
        <location evidence="1">Nucleus</location>
    </subcellularLocation>
</comment>
<dbReference type="GO" id="GO:0006629">
    <property type="term" value="P:lipid metabolic process"/>
    <property type="evidence" value="ECO:0007669"/>
    <property type="project" value="UniProtKB-KW"/>
</dbReference>
<evidence type="ECO:0000256" key="3">
    <source>
        <dbReference type="ARBA" id="ARBA00022499"/>
    </source>
</evidence>
<name>A0A1I7XMD1_HETBA</name>
<keyword evidence="10" id="KW-0539">Nucleus</keyword>
<dbReference type="GO" id="GO:0000793">
    <property type="term" value="C:condensed chromosome"/>
    <property type="evidence" value="ECO:0007669"/>
    <property type="project" value="TreeGrafter"/>
</dbReference>
<evidence type="ECO:0000256" key="11">
    <source>
        <dbReference type="ARBA" id="ARBA00093456"/>
    </source>
</evidence>
<feature type="region of interest" description="Disordered" evidence="12">
    <location>
        <begin position="731"/>
        <end position="760"/>
    </location>
</feature>
<evidence type="ECO:0000313" key="14">
    <source>
        <dbReference type="Proteomes" id="UP000095283"/>
    </source>
</evidence>
<evidence type="ECO:0000256" key="8">
    <source>
        <dbReference type="ARBA" id="ARBA00023098"/>
    </source>
</evidence>
<organism evidence="14 15">
    <name type="scientific">Heterorhabditis bacteriophora</name>
    <name type="common">Entomopathogenic nematode worm</name>
    <dbReference type="NCBI Taxonomy" id="37862"/>
    <lineage>
        <taxon>Eukaryota</taxon>
        <taxon>Metazoa</taxon>
        <taxon>Ecdysozoa</taxon>
        <taxon>Nematoda</taxon>
        <taxon>Chromadorea</taxon>
        <taxon>Rhabditida</taxon>
        <taxon>Rhabditina</taxon>
        <taxon>Rhabditomorpha</taxon>
        <taxon>Strongyloidea</taxon>
        <taxon>Heterorhabditidae</taxon>
        <taxon>Heterorhabditis</taxon>
    </lineage>
</organism>
<evidence type="ECO:0000256" key="5">
    <source>
        <dbReference type="ARBA" id="ARBA00022824"/>
    </source>
</evidence>
<dbReference type="PANTHER" id="PTHR32086:SF0">
    <property type="entry name" value="FANCONI ANEMIA GROUP D2 PROTEIN"/>
    <property type="match status" value="1"/>
</dbReference>
<dbReference type="GO" id="GO:0140042">
    <property type="term" value="P:lipid droplet formation"/>
    <property type="evidence" value="ECO:0007669"/>
    <property type="project" value="UniProtKB-ARBA"/>
</dbReference>
<dbReference type="WBParaSite" id="Hba_18472">
    <property type="protein sequence ID" value="Hba_18472"/>
    <property type="gene ID" value="Hba_18472"/>
</dbReference>
<evidence type="ECO:0000256" key="13">
    <source>
        <dbReference type="SAM" id="Phobius"/>
    </source>
</evidence>
<dbReference type="CDD" id="cd23995">
    <property type="entry name" value="Seipin_BSCL2_like"/>
    <property type="match status" value="1"/>
</dbReference>
<evidence type="ECO:0000256" key="2">
    <source>
        <dbReference type="ARBA" id="ARBA00004477"/>
    </source>
</evidence>
<reference evidence="15" key="1">
    <citation type="submission" date="2016-11" db="UniProtKB">
        <authorList>
            <consortium name="WormBaseParasite"/>
        </authorList>
    </citation>
    <scope>IDENTIFICATION</scope>
</reference>
<dbReference type="GO" id="GO:0031573">
    <property type="term" value="P:mitotic intra-S DNA damage checkpoint signaling"/>
    <property type="evidence" value="ECO:0007669"/>
    <property type="project" value="TreeGrafter"/>
</dbReference>
<keyword evidence="4 13" id="KW-0812">Transmembrane</keyword>
<keyword evidence="5" id="KW-0256">Endoplasmic reticulum</keyword>
<dbReference type="GO" id="GO:0070182">
    <property type="term" value="F:DNA polymerase binding"/>
    <property type="evidence" value="ECO:0007669"/>
    <property type="project" value="TreeGrafter"/>
</dbReference>
<dbReference type="Proteomes" id="UP000095283">
    <property type="component" value="Unplaced"/>
</dbReference>
<dbReference type="GO" id="GO:0005789">
    <property type="term" value="C:endoplasmic reticulum membrane"/>
    <property type="evidence" value="ECO:0007669"/>
    <property type="project" value="UniProtKB-SubCell"/>
</dbReference>
<dbReference type="GO" id="GO:0005634">
    <property type="term" value="C:nucleus"/>
    <property type="evidence" value="ECO:0007669"/>
    <property type="project" value="UniProtKB-SubCell"/>
</dbReference>
<keyword evidence="7 13" id="KW-1133">Transmembrane helix</keyword>
<feature type="transmembrane region" description="Helical" evidence="13">
    <location>
        <begin position="1293"/>
        <end position="1312"/>
    </location>
</feature>
<keyword evidence="8" id="KW-0443">Lipid metabolism</keyword>
<evidence type="ECO:0000256" key="7">
    <source>
        <dbReference type="ARBA" id="ARBA00022989"/>
    </source>
</evidence>
<accession>A0A1I7XMD1</accession>
<evidence type="ECO:0000256" key="12">
    <source>
        <dbReference type="SAM" id="MobiDB-lite"/>
    </source>
</evidence>
<keyword evidence="6" id="KW-0832">Ubl conjugation</keyword>
<evidence type="ECO:0000313" key="15">
    <source>
        <dbReference type="WBParaSite" id="Hba_18472"/>
    </source>
</evidence>
<keyword evidence="3" id="KW-1017">Isopeptide bond</keyword>
<protein>
    <submittedName>
        <fullName evidence="15">Fanconi anemia group I protein</fullName>
    </submittedName>
</protein>